<proteinExistence type="predicted"/>
<dbReference type="Proteomes" id="UP001156690">
    <property type="component" value="Unassembled WGS sequence"/>
</dbReference>
<protein>
    <submittedName>
        <fullName evidence="1">Uncharacterized protein</fullName>
    </submittedName>
</protein>
<gene>
    <name evidence="1" type="ORF">GCM10007932_47270</name>
</gene>
<organism evidence="1 2">
    <name type="scientific">Vibrio penaeicida</name>
    <dbReference type="NCBI Taxonomy" id="104609"/>
    <lineage>
        <taxon>Bacteria</taxon>
        <taxon>Pseudomonadati</taxon>
        <taxon>Pseudomonadota</taxon>
        <taxon>Gammaproteobacteria</taxon>
        <taxon>Vibrionales</taxon>
        <taxon>Vibrionaceae</taxon>
        <taxon>Vibrio</taxon>
    </lineage>
</organism>
<reference evidence="2" key="1">
    <citation type="journal article" date="2019" name="Int. J. Syst. Evol. Microbiol.">
        <title>The Global Catalogue of Microorganisms (GCM) 10K type strain sequencing project: providing services to taxonomists for standard genome sequencing and annotation.</title>
        <authorList>
            <consortium name="The Broad Institute Genomics Platform"/>
            <consortium name="The Broad Institute Genome Sequencing Center for Infectious Disease"/>
            <person name="Wu L."/>
            <person name="Ma J."/>
        </authorList>
    </citation>
    <scope>NUCLEOTIDE SEQUENCE [LARGE SCALE GENOMIC DNA]</scope>
    <source>
        <strain evidence="2">NBRC 15640</strain>
    </source>
</reference>
<evidence type="ECO:0000313" key="2">
    <source>
        <dbReference type="Proteomes" id="UP001156690"/>
    </source>
</evidence>
<name>A0AAV5NY54_9VIBR</name>
<evidence type="ECO:0000313" key="1">
    <source>
        <dbReference type="EMBL" id="GLQ75365.1"/>
    </source>
</evidence>
<dbReference type="EMBL" id="BSNX01000073">
    <property type="protein sequence ID" value="GLQ75365.1"/>
    <property type="molecule type" value="Genomic_DNA"/>
</dbReference>
<dbReference type="AlphaFoldDB" id="A0AAV5NY54"/>
<sequence>MRVMLEDRIGDLVGGGIQLAIAELLMVICDGDIVVMALNDVSELVMNKMPVTTVHGGPQRN</sequence>
<comment type="caution">
    <text evidence="1">The sequence shown here is derived from an EMBL/GenBank/DDBJ whole genome shotgun (WGS) entry which is preliminary data.</text>
</comment>
<accession>A0AAV5NY54</accession>
<keyword evidence="2" id="KW-1185">Reference proteome</keyword>